<dbReference type="Proteomes" id="UP000272117">
    <property type="component" value="Unassembled WGS sequence"/>
</dbReference>
<sequence>MKKTFYSLLLLLALIGFVAQAQAQSVEGNGKYKTETRQVSSFKALRVSGGFEVVLTQGATPSLKLEAEENILPFIESTVENGMLTIKTKDNTIRNAKRLKAYVTVRDLEALELAGGIKLTTTNTINGSTLKLDFAGGINVEMALQVKKLDADMAGGTKVSLSGRAETVQLDLAGASNLKALNLKTDYLTIDAAGASHAEVNVSKELNVEAAGIVSVDYKGSPKINHSGMGKVRPI</sequence>
<keyword evidence="4" id="KW-1185">Reference proteome</keyword>
<dbReference type="InterPro" id="IPR021255">
    <property type="entry name" value="DUF2807"/>
</dbReference>
<dbReference type="RefSeq" id="WP_123128537.1">
    <property type="nucleotide sequence ID" value="NZ_RJJD01000015.1"/>
</dbReference>
<gene>
    <name evidence="3" type="ORF">EFB08_19005</name>
</gene>
<dbReference type="EMBL" id="RJJD01000015">
    <property type="protein sequence ID" value="RNI23616.1"/>
    <property type="molecule type" value="Genomic_DNA"/>
</dbReference>
<feature type="signal peptide" evidence="1">
    <location>
        <begin position="1"/>
        <end position="23"/>
    </location>
</feature>
<evidence type="ECO:0000259" key="2">
    <source>
        <dbReference type="Pfam" id="PF10988"/>
    </source>
</evidence>
<feature type="domain" description="Putative auto-transporter adhesin head GIN" evidence="2">
    <location>
        <begin position="42"/>
        <end position="222"/>
    </location>
</feature>
<feature type="chain" id="PRO_5018078514" evidence="1">
    <location>
        <begin position="24"/>
        <end position="235"/>
    </location>
</feature>
<dbReference type="OrthoDB" id="5585143at2"/>
<evidence type="ECO:0000313" key="3">
    <source>
        <dbReference type="EMBL" id="RNI23616.1"/>
    </source>
</evidence>
<keyword evidence="1" id="KW-0732">Signal</keyword>
<proteinExistence type="predicted"/>
<protein>
    <submittedName>
        <fullName evidence="3">DUF2807 domain-containing protein</fullName>
    </submittedName>
</protein>
<evidence type="ECO:0000313" key="4">
    <source>
        <dbReference type="Proteomes" id="UP000272117"/>
    </source>
</evidence>
<reference evidence="3 4" key="1">
    <citation type="submission" date="2018-11" db="EMBL/GenBank/DDBJ databases">
        <title>Rufibacter latericius sp. nov., isolated from water in Baiyang Lake.</title>
        <authorList>
            <person name="Yang Y."/>
        </authorList>
    </citation>
    <scope>NUCLEOTIDE SEQUENCE [LARGE SCALE GENOMIC DNA]</scope>
    <source>
        <strain evidence="3 4">R-22-1c-1</strain>
    </source>
</reference>
<name>A0A3M9MDJ2_9BACT</name>
<dbReference type="AlphaFoldDB" id="A0A3M9MDJ2"/>
<comment type="caution">
    <text evidence="3">The sequence shown here is derived from an EMBL/GenBank/DDBJ whole genome shotgun (WGS) entry which is preliminary data.</text>
</comment>
<dbReference type="Pfam" id="PF10988">
    <property type="entry name" value="DUF2807"/>
    <property type="match status" value="1"/>
</dbReference>
<organism evidence="3 4">
    <name type="scientific">Rufibacter latericius</name>
    <dbReference type="NCBI Taxonomy" id="2487040"/>
    <lineage>
        <taxon>Bacteria</taxon>
        <taxon>Pseudomonadati</taxon>
        <taxon>Bacteroidota</taxon>
        <taxon>Cytophagia</taxon>
        <taxon>Cytophagales</taxon>
        <taxon>Hymenobacteraceae</taxon>
        <taxon>Rufibacter</taxon>
    </lineage>
</organism>
<dbReference type="Gene3D" id="2.160.20.120">
    <property type="match status" value="1"/>
</dbReference>
<evidence type="ECO:0000256" key="1">
    <source>
        <dbReference type="SAM" id="SignalP"/>
    </source>
</evidence>
<accession>A0A3M9MDJ2</accession>